<organism evidence="1 2">
    <name type="scientific">Brassica cretica</name>
    <name type="common">Mustard</name>
    <dbReference type="NCBI Taxonomy" id="69181"/>
    <lineage>
        <taxon>Eukaryota</taxon>
        <taxon>Viridiplantae</taxon>
        <taxon>Streptophyta</taxon>
        <taxon>Embryophyta</taxon>
        <taxon>Tracheophyta</taxon>
        <taxon>Spermatophyta</taxon>
        <taxon>Magnoliopsida</taxon>
        <taxon>eudicotyledons</taxon>
        <taxon>Gunneridae</taxon>
        <taxon>Pentapetalae</taxon>
        <taxon>rosids</taxon>
        <taxon>malvids</taxon>
        <taxon>Brassicales</taxon>
        <taxon>Brassicaceae</taxon>
        <taxon>Brassiceae</taxon>
        <taxon>Brassica</taxon>
    </lineage>
</organism>
<sequence>MERAGGLTGRYVACRSKPRRVLLVFDVKSQRKLRLRRNEKRLDEDSKENAKEDFSEAWQVLAIGAVAAGVFLQALLRTAIFSFVFPENVLIKHFAAMS</sequence>
<dbReference type="EMBL" id="QGKV02000649">
    <property type="protein sequence ID" value="KAF3577490.1"/>
    <property type="molecule type" value="Genomic_DNA"/>
</dbReference>
<gene>
    <name evidence="1" type="ORF">DY000_02031628</name>
</gene>
<protein>
    <recommendedName>
        <fullName evidence="3">CASP-like protein</fullName>
    </recommendedName>
</protein>
<evidence type="ECO:0008006" key="3">
    <source>
        <dbReference type="Google" id="ProtNLM"/>
    </source>
</evidence>
<proteinExistence type="predicted"/>
<comment type="caution">
    <text evidence="1">The sequence shown here is derived from an EMBL/GenBank/DDBJ whole genome shotgun (WGS) entry which is preliminary data.</text>
</comment>
<evidence type="ECO:0000313" key="1">
    <source>
        <dbReference type="EMBL" id="KAF3577490.1"/>
    </source>
</evidence>
<dbReference type="Proteomes" id="UP000266723">
    <property type="component" value="Unassembled WGS sequence"/>
</dbReference>
<keyword evidence="2" id="KW-1185">Reference proteome</keyword>
<evidence type="ECO:0000313" key="2">
    <source>
        <dbReference type="Proteomes" id="UP000266723"/>
    </source>
</evidence>
<reference evidence="1 2" key="1">
    <citation type="journal article" date="2020" name="BMC Genomics">
        <title>Intraspecific diversification of the crop wild relative Brassica cretica Lam. using demographic model selection.</title>
        <authorList>
            <person name="Kioukis A."/>
            <person name="Michalopoulou V.A."/>
            <person name="Briers L."/>
            <person name="Pirintsos S."/>
            <person name="Studholme D.J."/>
            <person name="Pavlidis P."/>
            <person name="Sarris P.F."/>
        </authorList>
    </citation>
    <scope>NUCLEOTIDE SEQUENCE [LARGE SCALE GENOMIC DNA]</scope>
    <source>
        <strain evidence="2">cv. PFS-1207/04</strain>
    </source>
</reference>
<accession>A0ABQ7DJL4</accession>
<name>A0ABQ7DJL4_BRACR</name>